<dbReference type="CDD" id="cd00093">
    <property type="entry name" value="HTH_XRE"/>
    <property type="match status" value="1"/>
</dbReference>
<evidence type="ECO:0000256" key="1">
    <source>
        <dbReference type="ARBA" id="ARBA00023125"/>
    </source>
</evidence>
<dbReference type="Pfam" id="PF01381">
    <property type="entry name" value="HTH_3"/>
    <property type="match status" value="1"/>
</dbReference>
<accession>A0ABU9YQZ7</accession>
<proteinExistence type="predicted"/>
<dbReference type="InterPro" id="IPR050807">
    <property type="entry name" value="TransReg_Diox_bact_type"/>
</dbReference>
<dbReference type="PROSITE" id="PS50943">
    <property type="entry name" value="HTH_CROC1"/>
    <property type="match status" value="1"/>
</dbReference>
<dbReference type="InterPro" id="IPR010982">
    <property type="entry name" value="Lambda_DNA-bd_dom_sf"/>
</dbReference>
<organism evidence="3 4">
    <name type="scientific">Tistrella arctica</name>
    <dbReference type="NCBI Taxonomy" id="3133430"/>
    <lineage>
        <taxon>Bacteria</taxon>
        <taxon>Pseudomonadati</taxon>
        <taxon>Pseudomonadota</taxon>
        <taxon>Alphaproteobacteria</taxon>
        <taxon>Geminicoccales</taxon>
        <taxon>Geminicoccaceae</taxon>
        <taxon>Tistrella</taxon>
    </lineage>
</organism>
<dbReference type="PANTHER" id="PTHR46797:SF1">
    <property type="entry name" value="METHYLPHOSPHONATE SYNTHASE"/>
    <property type="match status" value="1"/>
</dbReference>
<feature type="domain" description="HTH cro/C1-type" evidence="2">
    <location>
        <begin position="28"/>
        <end position="82"/>
    </location>
</feature>
<dbReference type="RefSeq" id="WP_345934232.1">
    <property type="nucleotide sequence ID" value="NZ_JBBKTV010000007.1"/>
</dbReference>
<dbReference type="EMBL" id="JBBKTW010000010">
    <property type="protein sequence ID" value="MEN2991237.1"/>
    <property type="molecule type" value="Genomic_DNA"/>
</dbReference>
<dbReference type="SUPFAM" id="SSF47413">
    <property type="entry name" value="lambda repressor-like DNA-binding domains"/>
    <property type="match status" value="1"/>
</dbReference>
<dbReference type="Proteomes" id="UP001413721">
    <property type="component" value="Unassembled WGS sequence"/>
</dbReference>
<keyword evidence="1" id="KW-0238">DNA-binding</keyword>
<evidence type="ECO:0000313" key="3">
    <source>
        <dbReference type="EMBL" id="MEN2991237.1"/>
    </source>
</evidence>
<dbReference type="PANTHER" id="PTHR46797">
    <property type="entry name" value="HTH-TYPE TRANSCRIPTIONAL REGULATOR"/>
    <property type="match status" value="1"/>
</dbReference>
<comment type="caution">
    <text evidence="3">The sequence shown here is derived from an EMBL/GenBank/DDBJ whole genome shotgun (WGS) entry which is preliminary data.</text>
</comment>
<dbReference type="Gene3D" id="1.10.260.40">
    <property type="entry name" value="lambda repressor-like DNA-binding domains"/>
    <property type="match status" value="1"/>
</dbReference>
<gene>
    <name evidence="3" type="ORF">WG926_23190</name>
</gene>
<evidence type="ECO:0000313" key="4">
    <source>
        <dbReference type="Proteomes" id="UP001413721"/>
    </source>
</evidence>
<sequence length="162" mass="18177">MSNKNMHRDACAMGELARRVDNFVGERIRLRRTLLGMTQEHLAAALDISYQQVQKYETGLNRVSAGRLYEIATKLGVPVAFFFDGLEEIADSIDLDAPKEHGGKNRSTIELVRYFTDITDQTLRTAIIRLIKALSEGGRRDGTPLAPDLDVDNLLADDRERS</sequence>
<protein>
    <submittedName>
        <fullName evidence="3">Helix-turn-helix domain-containing protein</fullName>
    </submittedName>
</protein>
<keyword evidence="4" id="KW-1185">Reference proteome</keyword>
<dbReference type="InterPro" id="IPR001387">
    <property type="entry name" value="Cro/C1-type_HTH"/>
</dbReference>
<dbReference type="SMART" id="SM00530">
    <property type="entry name" value="HTH_XRE"/>
    <property type="match status" value="1"/>
</dbReference>
<evidence type="ECO:0000259" key="2">
    <source>
        <dbReference type="PROSITE" id="PS50943"/>
    </source>
</evidence>
<reference evidence="3 4" key="1">
    <citation type="submission" date="2024-03" db="EMBL/GenBank/DDBJ databases">
        <title>High-quality draft genome sequencing of Tistrella sp. BH-R2-4.</title>
        <authorList>
            <person name="Dong C."/>
        </authorList>
    </citation>
    <scope>NUCLEOTIDE SEQUENCE [LARGE SCALE GENOMIC DNA]</scope>
    <source>
        <strain evidence="3 4">BH-R2-4</strain>
    </source>
</reference>
<name>A0ABU9YQZ7_9PROT</name>